<feature type="domain" description="AAA+ ATPase" evidence="4">
    <location>
        <begin position="99"/>
        <end position="231"/>
    </location>
</feature>
<evidence type="ECO:0000313" key="5">
    <source>
        <dbReference type="EMBL" id="QHJ09969.1"/>
    </source>
</evidence>
<organism evidence="5 6">
    <name type="scientific">Paraglaciecola mesophila</name>
    <dbReference type="NCBI Taxonomy" id="197222"/>
    <lineage>
        <taxon>Bacteria</taxon>
        <taxon>Pseudomonadati</taxon>
        <taxon>Pseudomonadota</taxon>
        <taxon>Gammaproteobacteria</taxon>
        <taxon>Alteromonadales</taxon>
        <taxon>Alteromonadaceae</taxon>
        <taxon>Paraglaciecola</taxon>
    </lineage>
</organism>
<dbReference type="Gene3D" id="3.40.50.300">
    <property type="entry name" value="P-loop containing nucleotide triphosphate hydrolases"/>
    <property type="match status" value="1"/>
</dbReference>
<sequence>MISPSIGKLLEELSLHGVLRALETQYSSNEFDDLSYEEKLEHLFTTQIEEDRNKQMIRRVKQARLRFPNACIENIEFGGERSGHKKLILSLLTGNWVMKHLNVIISGASGTGKTYLANAIANALLASGYKVLYYRLDDFFKEAYKKQTLDLYANFRRALLKIDLLILDDFGACELTAEQVEILYCILEDRYTESSTLITSQIPVQEWHAFIGSDNVADAILDRMVHNAHKLPLHSKKSMREKFGKIALEQDLKESKGE</sequence>
<dbReference type="NCBIfam" id="NF038214">
    <property type="entry name" value="IS21_help_AAA"/>
    <property type="match status" value="1"/>
</dbReference>
<gene>
    <name evidence="5" type="ORF">FX988_00178</name>
</gene>
<dbReference type="KEGG" id="pmes:FX988_00178"/>
<dbReference type="OrthoDB" id="8150723at2"/>
<dbReference type="InterPro" id="IPR003593">
    <property type="entry name" value="AAA+_ATPase"/>
</dbReference>
<comment type="similarity">
    <text evidence="1">Belongs to the IS21/IS1162 putative ATP-binding protein family.</text>
</comment>
<dbReference type="AlphaFoldDB" id="A0A857JD67"/>
<evidence type="ECO:0000256" key="3">
    <source>
        <dbReference type="ARBA" id="ARBA00022840"/>
    </source>
</evidence>
<dbReference type="GO" id="GO:0005524">
    <property type="term" value="F:ATP binding"/>
    <property type="evidence" value="ECO:0007669"/>
    <property type="project" value="UniProtKB-KW"/>
</dbReference>
<dbReference type="Pfam" id="PF01695">
    <property type="entry name" value="IstB_IS21"/>
    <property type="match status" value="1"/>
</dbReference>
<reference evidence="5 6" key="1">
    <citation type="submission" date="2019-12" db="EMBL/GenBank/DDBJ databases">
        <title>Genome sequencing and assembly of endphytes of Porphyra tenera.</title>
        <authorList>
            <person name="Park J.M."/>
            <person name="Shin R."/>
            <person name="Jo S.H."/>
        </authorList>
    </citation>
    <scope>NUCLEOTIDE SEQUENCE [LARGE SCALE GENOMIC DNA]</scope>
    <source>
        <strain evidence="5 6">GPM4</strain>
    </source>
</reference>
<dbReference type="SMART" id="SM00382">
    <property type="entry name" value="AAA"/>
    <property type="match status" value="1"/>
</dbReference>
<dbReference type="RefSeq" id="WP_160177907.1">
    <property type="nucleotide sequence ID" value="NZ_CP047656.1"/>
</dbReference>
<dbReference type="SUPFAM" id="SSF52540">
    <property type="entry name" value="P-loop containing nucleoside triphosphate hydrolases"/>
    <property type="match status" value="1"/>
</dbReference>
<dbReference type="InterPro" id="IPR027417">
    <property type="entry name" value="P-loop_NTPase"/>
</dbReference>
<dbReference type="InterPro" id="IPR047661">
    <property type="entry name" value="IstB"/>
</dbReference>
<accession>A0A857JD67</accession>
<keyword evidence="3 5" id="KW-0067">ATP-binding</keyword>
<dbReference type="EMBL" id="CP047656">
    <property type="protein sequence ID" value="QHJ09969.1"/>
    <property type="molecule type" value="Genomic_DNA"/>
</dbReference>
<dbReference type="PANTHER" id="PTHR30050:SF4">
    <property type="entry name" value="ATP-BINDING PROTEIN RV3427C IN INSERTION SEQUENCE-RELATED"/>
    <property type="match status" value="1"/>
</dbReference>
<protein>
    <submittedName>
        <fullName evidence="5">Insertion sequence IS5376 putative ATP-binding protein</fullName>
    </submittedName>
</protein>
<evidence type="ECO:0000256" key="2">
    <source>
        <dbReference type="ARBA" id="ARBA00022741"/>
    </source>
</evidence>
<evidence type="ECO:0000313" key="6">
    <source>
        <dbReference type="Proteomes" id="UP000464524"/>
    </source>
</evidence>
<keyword evidence="6" id="KW-1185">Reference proteome</keyword>
<dbReference type="InterPro" id="IPR028350">
    <property type="entry name" value="DNAC/IstB-like"/>
</dbReference>
<dbReference type="GO" id="GO:0006260">
    <property type="term" value="P:DNA replication"/>
    <property type="evidence" value="ECO:0007669"/>
    <property type="project" value="TreeGrafter"/>
</dbReference>
<evidence type="ECO:0000256" key="1">
    <source>
        <dbReference type="ARBA" id="ARBA00008059"/>
    </source>
</evidence>
<evidence type="ECO:0000259" key="4">
    <source>
        <dbReference type="SMART" id="SM00382"/>
    </source>
</evidence>
<dbReference type="InterPro" id="IPR002611">
    <property type="entry name" value="IstB_ATP-bd"/>
</dbReference>
<dbReference type="PIRSF" id="PIRSF003073">
    <property type="entry name" value="DNAC_TnpB_IstB"/>
    <property type="match status" value="1"/>
</dbReference>
<keyword evidence="2" id="KW-0547">Nucleotide-binding</keyword>
<proteinExistence type="inferred from homology"/>
<dbReference type="PANTHER" id="PTHR30050">
    <property type="entry name" value="CHROMOSOMAL REPLICATION INITIATOR PROTEIN DNAA"/>
    <property type="match status" value="1"/>
</dbReference>
<dbReference type="Proteomes" id="UP000464524">
    <property type="component" value="Chromosome"/>
</dbReference>
<name>A0A857JD67_9ALTE</name>